<feature type="compositionally biased region" description="Polar residues" evidence="1">
    <location>
        <begin position="68"/>
        <end position="83"/>
    </location>
</feature>
<evidence type="ECO:0000313" key="3">
    <source>
        <dbReference type="Proteomes" id="UP000198599"/>
    </source>
</evidence>
<dbReference type="Proteomes" id="UP000198599">
    <property type="component" value="Unassembled WGS sequence"/>
</dbReference>
<dbReference type="AlphaFoldDB" id="A0A1I5F332"/>
<proteinExistence type="predicted"/>
<organism evidence="2 3">
    <name type="scientific">Roseovarius lutimaris</name>
    <dbReference type="NCBI Taxonomy" id="1005928"/>
    <lineage>
        <taxon>Bacteria</taxon>
        <taxon>Pseudomonadati</taxon>
        <taxon>Pseudomonadota</taxon>
        <taxon>Alphaproteobacteria</taxon>
        <taxon>Rhodobacterales</taxon>
        <taxon>Roseobacteraceae</taxon>
        <taxon>Roseovarius</taxon>
    </lineage>
</organism>
<gene>
    <name evidence="2" type="ORF">SAMN04487859_11833</name>
</gene>
<sequence>MLKGGVDLFIRIRPARPSGHSSTQVKTELQARRFFRVTASPILLMTKPARKEATMARIPGPPGRHSPRAQSTQHCNPVKGHQS</sequence>
<accession>A0A1I5F332</accession>
<evidence type="ECO:0000256" key="1">
    <source>
        <dbReference type="SAM" id="MobiDB-lite"/>
    </source>
</evidence>
<feature type="region of interest" description="Disordered" evidence="1">
    <location>
        <begin position="48"/>
        <end position="83"/>
    </location>
</feature>
<protein>
    <submittedName>
        <fullName evidence="2">Uncharacterized protein</fullName>
    </submittedName>
</protein>
<evidence type="ECO:0000313" key="2">
    <source>
        <dbReference type="EMBL" id="SFO18093.1"/>
    </source>
</evidence>
<keyword evidence="3" id="KW-1185">Reference proteome</keyword>
<dbReference type="EMBL" id="FOVP01000018">
    <property type="protein sequence ID" value="SFO18093.1"/>
    <property type="molecule type" value="Genomic_DNA"/>
</dbReference>
<name>A0A1I5F332_9RHOB</name>
<reference evidence="3" key="1">
    <citation type="submission" date="2016-10" db="EMBL/GenBank/DDBJ databases">
        <authorList>
            <person name="Varghese N."/>
            <person name="Submissions S."/>
        </authorList>
    </citation>
    <scope>NUCLEOTIDE SEQUENCE [LARGE SCALE GENOMIC DNA]</scope>
    <source>
        <strain evidence="3">DSM 28463</strain>
    </source>
</reference>